<keyword evidence="3" id="KW-0808">Transferase</keyword>
<dbReference type="InterPro" id="IPR002656">
    <property type="entry name" value="Acyl_transf_3_dom"/>
</dbReference>
<name>A0A173XJ95_9FIRM</name>
<feature type="transmembrane region" description="Helical" evidence="1">
    <location>
        <begin position="113"/>
        <end position="130"/>
    </location>
</feature>
<dbReference type="RefSeq" id="WP_055301278.1">
    <property type="nucleotide sequence ID" value="NZ_CYYR01000003.1"/>
</dbReference>
<feature type="transmembrane region" description="Helical" evidence="1">
    <location>
        <begin position="257"/>
        <end position="278"/>
    </location>
</feature>
<feature type="transmembrane region" description="Helical" evidence="1">
    <location>
        <begin position="142"/>
        <end position="160"/>
    </location>
</feature>
<gene>
    <name evidence="3" type="ORF">ERS852392_00607</name>
</gene>
<evidence type="ECO:0000259" key="2">
    <source>
        <dbReference type="Pfam" id="PF01757"/>
    </source>
</evidence>
<accession>A0A173XJ95</accession>
<organism evidence="3 4">
    <name type="scientific">Roseburia inulinivorans</name>
    <dbReference type="NCBI Taxonomy" id="360807"/>
    <lineage>
        <taxon>Bacteria</taxon>
        <taxon>Bacillati</taxon>
        <taxon>Bacillota</taxon>
        <taxon>Clostridia</taxon>
        <taxon>Lachnospirales</taxon>
        <taxon>Lachnospiraceae</taxon>
        <taxon>Roseburia</taxon>
    </lineage>
</organism>
<evidence type="ECO:0000256" key="1">
    <source>
        <dbReference type="SAM" id="Phobius"/>
    </source>
</evidence>
<proteinExistence type="predicted"/>
<keyword evidence="1" id="KW-1133">Transmembrane helix</keyword>
<sequence length="356" mass="40785">MAAKARNSSIELLRVLCIFGIIFMHTIAYGGNELSQTNRYLLIFANCFTNLGVTCFMLISGYFGVRFQLEKLIRLDLMVIFYTVLHLIIRIALGVPVGKLDLLSTIFPILSNQYWYLTAYFIIAILSGYLNKAAERLSQVQLRNILWFCLFLFSIVPTFLHFDIMGSEGKNVVQMTVIYMIGRYIRLYDKHVYRTGRLCALLLGNILLTVLLEMALYTVTGHYSFFYRDCSIFTIVSAILLFTVFRNMSFESSFINRIASGVLAVYVFSFGFQRLVYLVLPLENYAFSPLLFPLICVFAPCVVTGCIVIDLVRQKVFGTLESKIAKKLADILGRWLASGMTLFHKIKERLLLYVER</sequence>
<feature type="transmembrane region" description="Helical" evidence="1">
    <location>
        <begin position="41"/>
        <end position="63"/>
    </location>
</feature>
<feature type="transmembrane region" description="Helical" evidence="1">
    <location>
        <begin position="225"/>
        <end position="245"/>
    </location>
</feature>
<keyword evidence="1" id="KW-0472">Membrane</keyword>
<feature type="transmembrane region" description="Helical" evidence="1">
    <location>
        <begin position="290"/>
        <end position="312"/>
    </location>
</feature>
<reference evidence="3 4" key="1">
    <citation type="submission" date="2015-09" db="EMBL/GenBank/DDBJ databases">
        <authorList>
            <consortium name="Pathogen Informatics"/>
        </authorList>
    </citation>
    <scope>NUCLEOTIDE SEQUENCE [LARGE SCALE GENOMIC DNA]</scope>
    <source>
        <strain evidence="3 4">2789STDY5608835</strain>
    </source>
</reference>
<dbReference type="AlphaFoldDB" id="A0A173XJ95"/>
<keyword evidence="3" id="KW-0012">Acyltransferase</keyword>
<feature type="transmembrane region" description="Helical" evidence="1">
    <location>
        <begin position="200"/>
        <end position="219"/>
    </location>
</feature>
<feature type="transmembrane region" description="Helical" evidence="1">
    <location>
        <begin position="172"/>
        <end position="188"/>
    </location>
</feature>
<dbReference type="Proteomes" id="UP000095395">
    <property type="component" value="Unassembled WGS sequence"/>
</dbReference>
<dbReference type="Pfam" id="PF01757">
    <property type="entry name" value="Acyl_transf_3"/>
    <property type="match status" value="1"/>
</dbReference>
<keyword evidence="1" id="KW-0812">Transmembrane</keyword>
<evidence type="ECO:0000313" key="3">
    <source>
        <dbReference type="EMBL" id="CUN51714.1"/>
    </source>
</evidence>
<feature type="domain" description="Acyltransferase 3" evidence="2">
    <location>
        <begin position="8"/>
        <end position="308"/>
    </location>
</feature>
<dbReference type="GO" id="GO:0016747">
    <property type="term" value="F:acyltransferase activity, transferring groups other than amino-acyl groups"/>
    <property type="evidence" value="ECO:0007669"/>
    <property type="project" value="InterPro"/>
</dbReference>
<dbReference type="EMBL" id="CYYR01000003">
    <property type="protein sequence ID" value="CUN51714.1"/>
    <property type="molecule type" value="Genomic_DNA"/>
</dbReference>
<evidence type="ECO:0000313" key="4">
    <source>
        <dbReference type="Proteomes" id="UP000095395"/>
    </source>
</evidence>
<feature type="transmembrane region" description="Helical" evidence="1">
    <location>
        <begin position="12"/>
        <end position="29"/>
    </location>
</feature>
<protein>
    <submittedName>
        <fullName evidence="3">Acyltransferase family</fullName>
    </submittedName>
</protein>
<feature type="transmembrane region" description="Helical" evidence="1">
    <location>
        <begin position="75"/>
        <end position="93"/>
    </location>
</feature>